<name>A0A5B7GE21_PORTR</name>
<proteinExistence type="predicted"/>
<reference evidence="2 3" key="1">
    <citation type="submission" date="2019-05" db="EMBL/GenBank/DDBJ databases">
        <title>Another draft genome of Portunus trituberculatus and its Hox gene families provides insights of decapod evolution.</title>
        <authorList>
            <person name="Jeong J.-H."/>
            <person name="Song I."/>
            <person name="Kim S."/>
            <person name="Choi T."/>
            <person name="Kim D."/>
            <person name="Ryu S."/>
            <person name="Kim W."/>
        </authorList>
    </citation>
    <scope>NUCLEOTIDE SEQUENCE [LARGE SCALE GENOMIC DNA]</scope>
    <source>
        <tissue evidence="2">Muscle</tissue>
    </source>
</reference>
<sequence length="145" mass="15756">MSATSSPDRHHTSCSPPRSFGRSPGTRSVCRQETHARSPGRSVSPARGVVPSSDQLMEMFRQLQALLRTVGGGVQDARPSLTSSRPVELGREDLGQGDSESLHSLVLPQSFPEDDYMSDRALSRSSCLPEDPSPDTEQGMAFDWV</sequence>
<gene>
    <name evidence="2" type="ORF">E2C01_052556</name>
</gene>
<dbReference type="Proteomes" id="UP000324222">
    <property type="component" value="Unassembled WGS sequence"/>
</dbReference>
<feature type="region of interest" description="Disordered" evidence="1">
    <location>
        <begin position="71"/>
        <end position="145"/>
    </location>
</feature>
<organism evidence="2 3">
    <name type="scientific">Portunus trituberculatus</name>
    <name type="common">Swimming crab</name>
    <name type="synonym">Neptunus trituberculatus</name>
    <dbReference type="NCBI Taxonomy" id="210409"/>
    <lineage>
        <taxon>Eukaryota</taxon>
        <taxon>Metazoa</taxon>
        <taxon>Ecdysozoa</taxon>
        <taxon>Arthropoda</taxon>
        <taxon>Crustacea</taxon>
        <taxon>Multicrustacea</taxon>
        <taxon>Malacostraca</taxon>
        <taxon>Eumalacostraca</taxon>
        <taxon>Eucarida</taxon>
        <taxon>Decapoda</taxon>
        <taxon>Pleocyemata</taxon>
        <taxon>Brachyura</taxon>
        <taxon>Eubrachyura</taxon>
        <taxon>Portunoidea</taxon>
        <taxon>Portunidae</taxon>
        <taxon>Portuninae</taxon>
        <taxon>Portunus</taxon>
    </lineage>
</organism>
<keyword evidence="3" id="KW-1185">Reference proteome</keyword>
<comment type="caution">
    <text evidence="2">The sequence shown here is derived from an EMBL/GenBank/DDBJ whole genome shotgun (WGS) entry which is preliminary data.</text>
</comment>
<dbReference type="EMBL" id="VSRR010015782">
    <property type="protein sequence ID" value="MPC58550.1"/>
    <property type="molecule type" value="Genomic_DNA"/>
</dbReference>
<accession>A0A5B7GE21</accession>
<evidence type="ECO:0000313" key="3">
    <source>
        <dbReference type="Proteomes" id="UP000324222"/>
    </source>
</evidence>
<dbReference type="AlphaFoldDB" id="A0A5B7GE21"/>
<protein>
    <submittedName>
        <fullName evidence="2">Uncharacterized protein</fullName>
    </submittedName>
</protein>
<feature type="region of interest" description="Disordered" evidence="1">
    <location>
        <begin position="1"/>
        <end position="50"/>
    </location>
</feature>
<evidence type="ECO:0000313" key="2">
    <source>
        <dbReference type="EMBL" id="MPC58550.1"/>
    </source>
</evidence>
<evidence type="ECO:0000256" key="1">
    <source>
        <dbReference type="SAM" id="MobiDB-lite"/>
    </source>
</evidence>